<proteinExistence type="predicted"/>
<dbReference type="EMBL" id="MN740898">
    <property type="protein sequence ID" value="QHU17131.1"/>
    <property type="molecule type" value="Genomic_DNA"/>
</dbReference>
<organism evidence="2">
    <name type="scientific">viral metagenome</name>
    <dbReference type="NCBI Taxonomy" id="1070528"/>
    <lineage>
        <taxon>unclassified sequences</taxon>
        <taxon>metagenomes</taxon>
        <taxon>organismal metagenomes</taxon>
    </lineage>
</organism>
<name>A0A6C0KIZ5_9ZZZZ</name>
<evidence type="ECO:0000256" key="1">
    <source>
        <dbReference type="SAM" id="Phobius"/>
    </source>
</evidence>
<feature type="transmembrane region" description="Helical" evidence="1">
    <location>
        <begin position="601"/>
        <end position="620"/>
    </location>
</feature>
<keyword evidence="1" id="KW-1133">Transmembrane helix</keyword>
<keyword evidence="1" id="KW-0472">Membrane</keyword>
<dbReference type="AlphaFoldDB" id="A0A6C0KIZ5"/>
<keyword evidence="1" id="KW-0812">Transmembrane</keyword>
<protein>
    <submittedName>
        <fullName evidence="2">Uncharacterized protein</fullName>
    </submittedName>
</protein>
<accession>A0A6C0KIZ5</accession>
<feature type="transmembrane region" description="Helical" evidence="1">
    <location>
        <begin position="627"/>
        <end position="647"/>
    </location>
</feature>
<evidence type="ECO:0000313" key="2">
    <source>
        <dbReference type="EMBL" id="QHU17131.1"/>
    </source>
</evidence>
<reference evidence="2" key="1">
    <citation type="journal article" date="2020" name="Nature">
        <title>Giant virus diversity and host interactions through global metagenomics.</title>
        <authorList>
            <person name="Schulz F."/>
            <person name="Roux S."/>
            <person name="Paez-Espino D."/>
            <person name="Jungbluth S."/>
            <person name="Walsh D.A."/>
            <person name="Denef V.J."/>
            <person name="McMahon K.D."/>
            <person name="Konstantinidis K.T."/>
            <person name="Eloe-Fadrosh E.A."/>
            <person name="Kyrpides N.C."/>
            <person name="Woyke T."/>
        </authorList>
    </citation>
    <scope>NUCLEOTIDE SEQUENCE</scope>
    <source>
        <strain evidence="2">GVMAG-S-3300012000-57</strain>
    </source>
</reference>
<sequence>MSQASVESSDVHFDVENPAAPLNCVPTTIAYLQTTPLDELFTKIPIVYNSPEYGWVRASVFRKNANKTCDIVYNRGRRLLSVKWSAVTHSRIRAIDTPDETLDAVGENSAVQVLKNGTETWMLGVVCRQRDRTVPNSEEKYDVWMTGDQIALQVGGAQLRNYGCGSYSNTEDIIARDMEYDLSFLRVEMLVEGLWLEVSLLWYFADTMTCSVGLYYENEDYETLYAVIADVPLDKLRIVSEVKMDYCIVNEIVQAHFDEPVAPAYVIYPGEMYSWENDEESRTNSFGVIKEALANDMYVVENLSTKTKHSMHKSELRYPTQYTPIIEQDVAVIADTFNEKEYFVKTRKYGTLSYTTFHDGRPLADWNRKPLRKYWNILVPLSKRAKLSDIDVLIPEIRNYSIRLIGLDMSLFRKEGLHIVVTESMGPLFAGDVVKQLGDCVIESVENFRKVVENNRKMGVLSVQVLISRKKSSQIDFTELDAPSVESKESYVSLPKQVPAQGVHFDDTPQYVPPNFSMQQRPLTQDEVHLLVADENKDNRKPTDVLMDRVSYNMVEEKLNTVYNNDRSISSTTLDILALYLNGEKVLYIEAKTYCEQQLNFLMLPTILISVVASVLSLFFQGKPYGGVTIAAMTAFNSFMLALISYLKLDAKSEAHKTSAYNYEKLESMCEFNSGKVLFFNYDKKYVLGILEEVEKKVNEIKELNKFILPEYIRHKYPYTYSTNIFTLVKKIHLQEIILINRLKININRLLQRSKITPRTPQIADEIYNLEIEQDNLMENIIKFREKYMDMDVGFAKELDANMEENNKRLTLFKWLKT</sequence>